<dbReference type="GO" id="GO:0005739">
    <property type="term" value="C:mitochondrion"/>
    <property type="evidence" value="ECO:0007669"/>
    <property type="project" value="TreeGrafter"/>
</dbReference>
<evidence type="ECO:0000259" key="7">
    <source>
        <dbReference type="Pfam" id="PF02911"/>
    </source>
</evidence>
<sequence length="347" mass="39253">MARRIFHRSKHYTTQLQTLGTMGYRDDDQTITPSSIRHPHDRIEISISPTCDKIVGNVDVICINSDCPVRRFATHNNLTIYTWPHNVPNNTYDVGVVVSFGHMIPAESILACKYGIINAHPSLLPRWRGAAPIVHTILNGDSETGVTITQVSPNKFDVGDILMQEKYKIPVECSAQTLTSELSKVAADLVMKTLKNLPSSIKSGYPQPKEGATYARKIKPHQGNINWEKDTNLLIYRKLKAFDGFFDLYTFWQSMKVILLEFVAISDVEKANVSSLIKFPVHPGFCYFHKKRKILFVKCQDGWCGILSIKIPKRGKITAQDFYNGFISKVETNVCYFHSNDNKTIPS</sequence>
<dbReference type="SUPFAM" id="SSF50486">
    <property type="entry name" value="FMT C-terminal domain-like"/>
    <property type="match status" value="1"/>
</dbReference>
<evidence type="ECO:0000259" key="6">
    <source>
        <dbReference type="Pfam" id="PF00551"/>
    </source>
</evidence>
<dbReference type="EMBL" id="BPLQ01013823">
    <property type="protein sequence ID" value="GIY75057.1"/>
    <property type="molecule type" value="Genomic_DNA"/>
</dbReference>
<name>A0AAV4VXP9_9ARAC</name>
<gene>
    <name evidence="8" type="primary">Mtfmt</name>
    <name evidence="8" type="ORF">CDAR_184131</name>
</gene>
<dbReference type="EC" id="2.1.2.9" evidence="2"/>
<dbReference type="InterPro" id="IPR002376">
    <property type="entry name" value="Formyl_transf_N"/>
</dbReference>
<dbReference type="PANTHER" id="PTHR11138:SF5">
    <property type="entry name" value="METHIONYL-TRNA FORMYLTRANSFERASE, MITOCHONDRIAL"/>
    <property type="match status" value="1"/>
</dbReference>
<evidence type="ECO:0000256" key="5">
    <source>
        <dbReference type="ARBA" id="ARBA00022917"/>
    </source>
</evidence>
<dbReference type="Proteomes" id="UP001054837">
    <property type="component" value="Unassembled WGS sequence"/>
</dbReference>
<dbReference type="InterPro" id="IPR011034">
    <property type="entry name" value="Formyl_transferase-like_C_sf"/>
</dbReference>
<accession>A0AAV4VXP9</accession>
<evidence type="ECO:0000256" key="4">
    <source>
        <dbReference type="ARBA" id="ARBA00022679"/>
    </source>
</evidence>
<evidence type="ECO:0000256" key="2">
    <source>
        <dbReference type="ARBA" id="ARBA00012261"/>
    </source>
</evidence>
<dbReference type="InterPro" id="IPR036477">
    <property type="entry name" value="Formyl_transf_N_sf"/>
</dbReference>
<evidence type="ECO:0000313" key="8">
    <source>
        <dbReference type="EMBL" id="GIY75057.1"/>
    </source>
</evidence>
<dbReference type="Gene3D" id="3.40.50.12230">
    <property type="match status" value="1"/>
</dbReference>
<dbReference type="NCBIfam" id="TIGR00460">
    <property type="entry name" value="fmt"/>
    <property type="match status" value="1"/>
</dbReference>
<reference evidence="8 9" key="1">
    <citation type="submission" date="2021-06" db="EMBL/GenBank/DDBJ databases">
        <title>Caerostris darwini draft genome.</title>
        <authorList>
            <person name="Kono N."/>
            <person name="Arakawa K."/>
        </authorList>
    </citation>
    <scope>NUCLEOTIDE SEQUENCE [LARGE SCALE GENOMIC DNA]</scope>
</reference>
<proteinExistence type="inferred from homology"/>
<evidence type="ECO:0000256" key="1">
    <source>
        <dbReference type="ARBA" id="ARBA00010699"/>
    </source>
</evidence>
<organism evidence="8 9">
    <name type="scientific">Caerostris darwini</name>
    <dbReference type="NCBI Taxonomy" id="1538125"/>
    <lineage>
        <taxon>Eukaryota</taxon>
        <taxon>Metazoa</taxon>
        <taxon>Ecdysozoa</taxon>
        <taxon>Arthropoda</taxon>
        <taxon>Chelicerata</taxon>
        <taxon>Arachnida</taxon>
        <taxon>Araneae</taxon>
        <taxon>Araneomorphae</taxon>
        <taxon>Entelegynae</taxon>
        <taxon>Araneoidea</taxon>
        <taxon>Araneidae</taxon>
        <taxon>Caerostris</taxon>
    </lineage>
</organism>
<dbReference type="InterPro" id="IPR041711">
    <property type="entry name" value="Met-tRNA-FMT_N"/>
</dbReference>
<feature type="domain" description="Formyl transferase C-terminal" evidence="7">
    <location>
        <begin position="217"/>
        <end position="326"/>
    </location>
</feature>
<keyword evidence="5" id="KW-0648">Protein biosynthesis</keyword>
<dbReference type="Pfam" id="PF00551">
    <property type="entry name" value="Formyl_trans_N"/>
    <property type="match status" value="1"/>
</dbReference>
<comment type="similarity">
    <text evidence="1">Belongs to the Fmt family.</text>
</comment>
<dbReference type="AlphaFoldDB" id="A0AAV4VXP9"/>
<dbReference type="PANTHER" id="PTHR11138">
    <property type="entry name" value="METHIONYL-TRNA FORMYLTRANSFERASE"/>
    <property type="match status" value="1"/>
</dbReference>
<keyword evidence="4" id="KW-0808">Transferase</keyword>
<dbReference type="CDD" id="cd08646">
    <property type="entry name" value="FMT_core_Met-tRNA-FMT_N"/>
    <property type="match status" value="1"/>
</dbReference>
<dbReference type="SUPFAM" id="SSF53328">
    <property type="entry name" value="Formyltransferase"/>
    <property type="match status" value="1"/>
</dbReference>
<dbReference type="Pfam" id="PF02911">
    <property type="entry name" value="Formyl_trans_C"/>
    <property type="match status" value="1"/>
</dbReference>
<evidence type="ECO:0000313" key="9">
    <source>
        <dbReference type="Proteomes" id="UP001054837"/>
    </source>
</evidence>
<keyword evidence="9" id="KW-1185">Reference proteome</keyword>
<feature type="domain" description="Formyl transferase N-terminal" evidence="6">
    <location>
        <begin position="91"/>
        <end position="191"/>
    </location>
</feature>
<dbReference type="GO" id="GO:0004479">
    <property type="term" value="F:methionyl-tRNA formyltransferase activity"/>
    <property type="evidence" value="ECO:0007669"/>
    <property type="project" value="UniProtKB-EC"/>
</dbReference>
<evidence type="ECO:0000256" key="3">
    <source>
        <dbReference type="ARBA" id="ARBA00014185"/>
    </source>
</evidence>
<protein>
    <recommendedName>
        <fullName evidence="3">Methionyl-tRNA formyltransferase, mitochondrial</fullName>
        <ecNumber evidence="2">2.1.2.9</ecNumber>
    </recommendedName>
</protein>
<comment type="caution">
    <text evidence="8">The sequence shown here is derived from an EMBL/GenBank/DDBJ whole genome shotgun (WGS) entry which is preliminary data.</text>
</comment>
<dbReference type="InterPro" id="IPR005793">
    <property type="entry name" value="Formyl_trans_C"/>
</dbReference>
<dbReference type="InterPro" id="IPR005794">
    <property type="entry name" value="Fmt"/>
</dbReference>